<evidence type="ECO:0000313" key="2">
    <source>
        <dbReference type="EMBL" id="CAD7698346.1"/>
    </source>
</evidence>
<gene>
    <name evidence="2" type="ORF">OSTQU699_LOCUS3707</name>
</gene>
<keyword evidence="3" id="KW-1185">Reference proteome</keyword>
<name>A0A8S1IU85_9CHLO</name>
<feature type="region of interest" description="Disordered" evidence="1">
    <location>
        <begin position="189"/>
        <end position="225"/>
    </location>
</feature>
<dbReference type="EMBL" id="CAJHUC010000811">
    <property type="protein sequence ID" value="CAD7698346.1"/>
    <property type="molecule type" value="Genomic_DNA"/>
</dbReference>
<accession>A0A8S1IU85</accession>
<dbReference type="Proteomes" id="UP000708148">
    <property type="component" value="Unassembled WGS sequence"/>
</dbReference>
<protein>
    <submittedName>
        <fullName evidence="2">Uncharacterized protein</fullName>
    </submittedName>
</protein>
<evidence type="ECO:0000313" key="3">
    <source>
        <dbReference type="Proteomes" id="UP000708148"/>
    </source>
</evidence>
<reference evidence="2" key="1">
    <citation type="submission" date="2020-12" db="EMBL/GenBank/DDBJ databases">
        <authorList>
            <person name="Iha C."/>
        </authorList>
    </citation>
    <scope>NUCLEOTIDE SEQUENCE</scope>
</reference>
<dbReference type="OrthoDB" id="568337at2759"/>
<evidence type="ECO:0000256" key="1">
    <source>
        <dbReference type="SAM" id="MobiDB-lite"/>
    </source>
</evidence>
<feature type="compositionally biased region" description="Basic and acidic residues" evidence="1">
    <location>
        <begin position="189"/>
        <end position="224"/>
    </location>
</feature>
<dbReference type="AlphaFoldDB" id="A0A8S1IU85"/>
<comment type="caution">
    <text evidence="2">The sequence shown here is derived from an EMBL/GenBank/DDBJ whole genome shotgun (WGS) entry which is preliminary data.</text>
</comment>
<sequence length="236" mass="25642">MGSQSSGGATAGSTAGAEIWGLLLADLQTLDGSLQLAAQSFGGEGLDKSLSATTKRRMGIRSLAGISDGRKKLQEITLQLAGLREASHNWQAAVAQAESSRARVAQQHLQVVSELQSTMDQLRTLQAEKHVAVRDLDAARKQVQQLETEKKTIAACLQQREDELETAQFAAQEAGLKASRAMEEAGELRRLAQEAERDADEARSALEGLRAEEQKGRDLVDKQQEVLPCENRWLPN</sequence>
<proteinExistence type="predicted"/>
<organism evidence="2 3">
    <name type="scientific">Ostreobium quekettii</name>
    <dbReference type="NCBI Taxonomy" id="121088"/>
    <lineage>
        <taxon>Eukaryota</taxon>
        <taxon>Viridiplantae</taxon>
        <taxon>Chlorophyta</taxon>
        <taxon>core chlorophytes</taxon>
        <taxon>Ulvophyceae</taxon>
        <taxon>TCBD clade</taxon>
        <taxon>Bryopsidales</taxon>
        <taxon>Ostreobineae</taxon>
        <taxon>Ostreobiaceae</taxon>
        <taxon>Ostreobium</taxon>
    </lineage>
</organism>